<organism evidence="1">
    <name type="scientific">Eutreptiella gymnastica</name>
    <dbReference type="NCBI Taxonomy" id="73025"/>
    <lineage>
        <taxon>Eukaryota</taxon>
        <taxon>Discoba</taxon>
        <taxon>Euglenozoa</taxon>
        <taxon>Euglenida</taxon>
        <taxon>Spirocuta</taxon>
        <taxon>Euglenophyceae</taxon>
        <taxon>Eutreptiales</taxon>
        <taxon>Eutreptiaceae</taxon>
        <taxon>Eutreptiella</taxon>
    </lineage>
</organism>
<accession>A0A7S1IUX7</accession>
<dbReference type="AlphaFoldDB" id="A0A7S1IUX7"/>
<protein>
    <submittedName>
        <fullName evidence="1">Uncharacterized protein</fullName>
    </submittedName>
</protein>
<sequence>MCNAKTCSICPLCSKDANDTRNISLPPKKKKAAEFAPTPVINKSDLRHSLDMPTNASSWTVLVHSPFPPQTHLIGNPHPEQVTMKIPLGAPFSSKSRRLQKGWVCRCTDMAGLENAATKVTPAATGN</sequence>
<gene>
    <name evidence="1" type="ORF">EGYM00392_LOCUS34287</name>
</gene>
<proteinExistence type="predicted"/>
<dbReference type="EMBL" id="HBGA01091529">
    <property type="protein sequence ID" value="CAD9023165.1"/>
    <property type="molecule type" value="Transcribed_RNA"/>
</dbReference>
<reference evidence="1" key="1">
    <citation type="submission" date="2021-01" db="EMBL/GenBank/DDBJ databases">
        <authorList>
            <person name="Corre E."/>
            <person name="Pelletier E."/>
            <person name="Niang G."/>
            <person name="Scheremetjew M."/>
            <person name="Finn R."/>
            <person name="Kale V."/>
            <person name="Holt S."/>
            <person name="Cochrane G."/>
            <person name="Meng A."/>
            <person name="Brown T."/>
            <person name="Cohen L."/>
        </authorList>
    </citation>
    <scope>NUCLEOTIDE SEQUENCE</scope>
    <source>
        <strain evidence="1">NIES-381</strain>
    </source>
</reference>
<evidence type="ECO:0000313" key="1">
    <source>
        <dbReference type="EMBL" id="CAD9023165.1"/>
    </source>
</evidence>
<name>A0A7S1IUX7_9EUGL</name>